<feature type="region of interest" description="Disordered" evidence="1">
    <location>
        <begin position="78"/>
        <end position="105"/>
    </location>
</feature>
<keyword evidence="3" id="KW-1185">Reference proteome</keyword>
<feature type="compositionally biased region" description="Basic and acidic residues" evidence="1">
    <location>
        <begin position="81"/>
        <end position="91"/>
    </location>
</feature>
<sequence>MDLQGCESFAHSTLVDACAVSCKESMNTFLNLKYVNRNGTGPSLPRKPIDLIQTEHSSGESQTDLPSRALLLTNEPTWIARDADPDTDKDTPPPTQFGCDDEQNVNDNDKSTRLCLSLTSHTLPLPLPHHSRFLLRFL</sequence>
<comment type="caution">
    <text evidence="2">The sequence shown here is derived from an EMBL/GenBank/DDBJ whole genome shotgun (WGS) entry which is preliminary data.</text>
</comment>
<reference evidence="2 3" key="1">
    <citation type="journal article" date="2022" name="bioRxiv">
        <title>Genomics of Preaxostyla Flagellates Illuminates Evolutionary Transitions and the Path Towards Mitochondrial Loss.</title>
        <authorList>
            <person name="Novak L.V.F."/>
            <person name="Treitli S.C."/>
            <person name="Pyrih J."/>
            <person name="Halakuc P."/>
            <person name="Pipaliya S.V."/>
            <person name="Vacek V."/>
            <person name="Brzon O."/>
            <person name="Soukal P."/>
            <person name="Eme L."/>
            <person name="Dacks J.B."/>
            <person name="Karnkowska A."/>
            <person name="Elias M."/>
            <person name="Hampl V."/>
        </authorList>
    </citation>
    <scope>NUCLEOTIDE SEQUENCE [LARGE SCALE GENOMIC DNA]</scope>
    <source>
        <strain evidence="2">NAU3</strain>
        <tissue evidence="2">Gut</tissue>
    </source>
</reference>
<dbReference type="EMBL" id="JARBJD010000137">
    <property type="protein sequence ID" value="KAK2950349.1"/>
    <property type="molecule type" value="Genomic_DNA"/>
</dbReference>
<evidence type="ECO:0000256" key="1">
    <source>
        <dbReference type="SAM" id="MobiDB-lite"/>
    </source>
</evidence>
<evidence type="ECO:0000313" key="2">
    <source>
        <dbReference type="EMBL" id="KAK2950349.1"/>
    </source>
</evidence>
<organism evidence="2 3">
    <name type="scientific">Blattamonas nauphoetae</name>
    <dbReference type="NCBI Taxonomy" id="2049346"/>
    <lineage>
        <taxon>Eukaryota</taxon>
        <taxon>Metamonada</taxon>
        <taxon>Preaxostyla</taxon>
        <taxon>Oxymonadida</taxon>
        <taxon>Blattamonas</taxon>
    </lineage>
</organism>
<dbReference type="Proteomes" id="UP001281761">
    <property type="component" value="Unassembled WGS sequence"/>
</dbReference>
<name>A0ABQ9XHM9_9EUKA</name>
<protein>
    <submittedName>
        <fullName evidence="2">Uncharacterized protein</fullName>
    </submittedName>
</protein>
<gene>
    <name evidence="2" type="ORF">BLNAU_14684</name>
</gene>
<evidence type="ECO:0000313" key="3">
    <source>
        <dbReference type="Proteomes" id="UP001281761"/>
    </source>
</evidence>
<accession>A0ABQ9XHM9</accession>
<proteinExistence type="predicted"/>